<reference evidence="2" key="1">
    <citation type="journal article" date="2020" name="mSystems">
        <title>Genome- and Community-Level Interaction Insights into Carbon Utilization and Element Cycling Functions of Hydrothermarchaeota in Hydrothermal Sediment.</title>
        <authorList>
            <person name="Zhou Z."/>
            <person name="Liu Y."/>
            <person name="Xu W."/>
            <person name="Pan J."/>
            <person name="Luo Z.H."/>
            <person name="Li M."/>
        </authorList>
    </citation>
    <scope>NUCLEOTIDE SEQUENCE [LARGE SCALE GENOMIC DNA]</scope>
    <source>
        <strain evidence="2">SpSt-1019</strain>
    </source>
</reference>
<gene>
    <name evidence="2" type="ORF">ENL70_03710</name>
</gene>
<accession>A0A7C5KD13</accession>
<proteinExistence type="predicted"/>
<protein>
    <recommendedName>
        <fullName evidence="3">Ig-like domain-containing protein</fullName>
    </recommendedName>
</protein>
<sequence length="223" mass="25305">MKKIFILFAFIFFALLNTSLAFANIELLGPGKPSPPGDYISNLNPILIWNNGSDNKYLKVTIYLKDSNFVPKVVREWLFVKGTSLKVPEGVLLPNRTYFWTVTDMQSSTTDNYLYFTTTNPISAEILEPGKALSPGPFVDKNSLKFIWKSENADKINLIVLKVEKEGKKIILSKEFNSNENEFDVSSNPDIKELFTSGDYECYVVAIARNDTKVSSSNFFRIR</sequence>
<name>A0A7C5KD13_9BACT</name>
<evidence type="ECO:0008006" key="3">
    <source>
        <dbReference type="Google" id="ProtNLM"/>
    </source>
</evidence>
<comment type="caution">
    <text evidence="2">The sequence shown here is derived from an EMBL/GenBank/DDBJ whole genome shotgun (WGS) entry which is preliminary data.</text>
</comment>
<feature type="chain" id="PRO_5028010677" description="Ig-like domain-containing protein" evidence="1">
    <location>
        <begin position="24"/>
        <end position="223"/>
    </location>
</feature>
<evidence type="ECO:0000256" key="1">
    <source>
        <dbReference type="SAM" id="SignalP"/>
    </source>
</evidence>
<dbReference type="AlphaFoldDB" id="A0A7C5KD13"/>
<evidence type="ECO:0000313" key="2">
    <source>
        <dbReference type="EMBL" id="HHI65638.1"/>
    </source>
</evidence>
<dbReference type="EMBL" id="DRUY01000122">
    <property type="protein sequence ID" value="HHI65638.1"/>
    <property type="molecule type" value="Genomic_DNA"/>
</dbReference>
<organism evidence="2">
    <name type="scientific">Thermodesulfobium narugense</name>
    <dbReference type="NCBI Taxonomy" id="184064"/>
    <lineage>
        <taxon>Bacteria</taxon>
        <taxon>Pseudomonadati</taxon>
        <taxon>Thermodesulfobiota</taxon>
        <taxon>Thermodesulfobiia</taxon>
        <taxon>Thermodesulfobiales</taxon>
        <taxon>Thermodesulfobiaceae</taxon>
        <taxon>Thermodesulfobium</taxon>
    </lineage>
</organism>
<keyword evidence="1" id="KW-0732">Signal</keyword>
<feature type="signal peptide" evidence="1">
    <location>
        <begin position="1"/>
        <end position="23"/>
    </location>
</feature>